<evidence type="ECO:0000313" key="1">
    <source>
        <dbReference type="EMBL" id="MBP1858525.1"/>
    </source>
</evidence>
<comment type="caution">
    <text evidence="1">The sequence shown here is derived from an EMBL/GenBank/DDBJ whole genome shotgun (WGS) entry which is preliminary data.</text>
</comment>
<dbReference type="EMBL" id="JAGGJV010000003">
    <property type="protein sequence ID" value="MBP1858525.1"/>
    <property type="molecule type" value="Genomic_DNA"/>
</dbReference>
<evidence type="ECO:0000313" key="2">
    <source>
        <dbReference type="Proteomes" id="UP000823786"/>
    </source>
</evidence>
<dbReference type="RefSeq" id="WP_209851345.1">
    <property type="nucleotide sequence ID" value="NZ_JAGGJV010000003.1"/>
</dbReference>
<sequence length="141" mass="15859">MNFEIRIYDGVGPIRFGMTPNEVRTTLGVEFKSFRRTTEETHPCDYFTGLQCFVYYDDTNGRVEAVEFAEPAEPTLIGINMLRLGFADLLRQIKELDPEVIVESDGFTSLSLGVGGWAPSAEEEPTVPCESVIVFVRGYYD</sequence>
<gene>
    <name evidence="1" type="ORF">J2Z75_002033</name>
</gene>
<organism evidence="1 2">
    <name type="scientific">Rhizobium herbae</name>
    <dbReference type="NCBI Taxonomy" id="508661"/>
    <lineage>
        <taxon>Bacteria</taxon>
        <taxon>Pseudomonadati</taxon>
        <taxon>Pseudomonadota</taxon>
        <taxon>Alphaproteobacteria</taxon>
        <taxon>Hyphomicrobiales</taxon>
        <taxon>Rhizobiaceae</taxon>
        <taxon>Rhizobium/Agrobacterium group</taxon>
        <taxon>Rhizobium</taxon>
    </lineage>
</organism>
<protein>
    <submittedName>
        <fullName evidence="1">Uncharacterized protein</fullName>
    </submittedName>
</protein>
<accession>A0ABS4EKS9</accession>
<keyword evidence="2" id="KW-1185">Reference proteome</keyword>
<proteinExistence type="predicted"/>
<dbReference type="Proteomes" id="UP000823786">
    <property type="component" value="Unassembled WGS sequence"/>
</dbReference>
<reference evidence="1 2" key="1">
    <citation type="submission" date="2021-03" db="EMBL/GenBank/DDBJ databases">
        <title>Genomic Encyclopedia of Type Strains, Phase IV (KMG-IV): sequencing the most valuable type-strain genomes for metagenomic binning, comparative biology and taxonomic classification.</title>
        <authorList>
            <person name="Goeker M."/>
        </authorList>
    </citation>
    <scope>NUCLEOTIDE SEQUENCE [LARGE SCALE GENOMIC DNA]</scope>
    <source>
        <strain evidence="1 2">DSM 26427</strain>
    </source>
</reference>
<name>A0ABS4EKS9_9HYPH</name>